<feature type="domain" description="Glucose-methanol-choline oxidoreductase C-terminal" evidence="7">
    <location>
        <begin position="494"/>
        <end position="578"/>
    </location>
</feature>
<dbReference type="InterPro" id="IPR000172">
    <property type="entry name" value="GMC_OxRdtase_N"/>
</dbReference>
<accession>A0A917VHS9</accession>
<dbReference type="RefSeq" id="WP_189323757.1">
    <property type="nucleotide sequence ID" value="NZ_BMPQ01000011.1"/>
</dbReference>
<dbReference type="SUPFAM" id="SSF51905">
    <property type="entry name" value="FAD/NAD(P)-binding domain"/>
    <property type="match status" value="1"/>
</dbReference>
<dbReference type="AlphaFoldDB" id="A0A917VHS9"/>
<dbReference type="GO" id="GO:0050660">
    <property type="term" value="F:flavin adenine dinucleotide binding"/>
    <property type="evidence" value="ECO:0007669"/>
    <property type="project" value="InterPro"/>
</dbReference>
<dbReference type="Gene3D" id="3.50.50.60">
    <property type="entry name" value="FAD/NAD(P)-binding domain"/>
    <property type="match status" value="2"/>
</dbReference>
<gene>
    <name evidence="8" type="ORF">GCM10010094_46060</name>
</gene>
<keyword evidence="3" id="KW-0285">Flavoprotein</keyword>
<evidence type="ECO:0000256" key="4">
    <source>
        <dbReference type="ARBA" id="ARBA00022827"/>
    </source>
</evidence>
<dbReference type="Proteomes" id="UP000637788">
    <property type="component" value="Unassembled WGS sequence"/>
</dbReference>
<evidence type="ECO:0000259" key="6">
    <source>
        <dbReference type="Pfam" id="PF00732"/>
    </source>
</evidence>
<dbReference type="InterPro" id="IPR051473">
    <property type="entry name" value="P2Ox-like"/>
</dbReference>
<comment type="cofactor">
    <cofactor evidence="1">
        <name>FAD</name>
        <dbReference type="ChEBI" id="CHEBI:57692"/>
    </cofactor>
</comment>
<dbReference type="GO" id="GO:0016614">
    <property type="term" value="F:oxidoreductase activity, acting on CH-OH group of donors"/>
    <property type="evidence" value="ECO:0007669"/>
    <property type="project" value="InterPro"/>
</dbReference>
<dbReference type="EMBL" id="BMPQ01000011">
    <property type="protein sequence ID" value="GGK79589.1"/>
    <property type="molecule type" value="Genomic_DNA"/>
</dbReference>
<keyword evidence="4" id="KW-0274">FAD</keyword>
<dbReference type="PANTHER" id="PTHR42784">
    <property type="entry name" value="PYRANOSE 2-OXIDASE"/>
    <property type="match status" value="1"/>
</dbReference>
<evidence type="ECO:0000313" key="8">
    <source>
        <dbReference type="EMBL" id="GGK79589.1"/>
    </source>
</evidence>
<protein>
    <submittedName>
        <fullName evidence="8">Uncharacterized protein</fullName>
    </submittedName>
</protein>
<sequence length="589" mass="64578">MFTVVLETRTAAPGHVVSLRTSKNWNADIPGWFSDGQWVFTLDERDYEGQLEFKLVLDRTTWMAGPNLIVATAPGATHRYTDVEVAFAAEGKVVAESGRVQRALVQPEYDENHIYDVIVVGSGFGGGILADQLGDRGADVLVLELGSYLFPTHVANLPRRLRTGVFDKHVWGLWQDFRTVNYTNGPGSDFQGAQGFNLGGRSVFWGGLIPTMSAWELAGWPQEIRDHLLDVGYRHAQDALNRTTPVASAYQEDTKRLLTTTLPDHEHLDAPVAVQYQGYTSASMPGGMFSTADLLLESLLVQDNTPPPGRLTVNLNHAVREVLTDGDRQASGVRCFDLLNWRERRYRGRNIVLAAGTIESAKIALQSRLKDPNQLIGRGITDHPILYTHFSLPFASPHAVPASSAKVLSRYRHATANDHPYNVVLELGADFNQGRYADPDNLAQHRKDKADSVLCELVFLLHADLQNDNRVELGGSPDAPVTVQVRPASVAQEVREQIEQVQQSVFAAFDAQRVGFEDLSLKTASLGGVAHEVGTLRIGGVVDSDLRFLGYDNVYACDNSVFPTSPAANPSLTLTALALRLAEHLTPTG</sequence>
<proteinExistence type="inferred from homology"/>
<keyword evidence="5" id="KW-0560">Oxidoreductase</keyword>
<evidence type="ECO:0000259" key="7">
    <source>
        <dbReference type="Pfam" id="PF05199"/>
    </source>
</evidence>
<organism evidence="8 9">
    <name type="scientific">Streptomyces flaveus</name>
    <dbReference type="NCBI Taxonomy" id="66370"/>
    <lineage>
        <taxon>Bacteria</taxon>
        <taxon>Bacillati</taxon>
        <taxon>Actinomycetota</taxon>
        <taxon>Actinomycetes</taxon>
        <taxon>Kitasatosporales</taxon>
        <taxon>Streptomycetaceae</taxon>
        <taxon>Streptomyces</taxon>
        <taxon>Streptomyces aurantiacus group</taxon>
    </lineage>
</organism>
<dbReference type="Pfam" id="PF00732">
    <property type="entry name" value="GMC_oxred_N"/>
    <property type="match status" value="1"/>
</dbReference>
<reference evidence="8" key="2">
    <citation type="submission" date="2020-09" db="EMBL/GenBank/DDBJ databases">
        <authorList>
            <person name="Sun Q."/>
            <person name="Ohkuma M."/>
        </authorList>
    </citation>
    <scope>NUCLEOTIDE SEQUENCE</scope>
    <source>
        <strain evidence="8">JCM 3035</strain>
    </source>
</reference>
<dbReference type="InterPro" id="IPR007867">
    <property type="entry name" value="GMC_OxRtase_C"/>
</dbReference>
<comment type="caution">
    <text evidence="8">The sequence shown here is derived from an EMBL/GenBank/DDBJ whole genome shotgun (WGS) entry which is preliminary data.</text>
</comment>
<evidence type="ECO:0000313" key="9">
    <source>
        <dbReference type="Proteomes" id="UP000637788"/>
    </source>
</evidence>
<evidence type="ECO:0000256" key="2">
    <source>
        <dbReference type="ARBA" id="ARBA00010790"/>
    </source>
</evidence>
<name>A0A917VHS9_9ACTN</name>
<evidence type="ECO:0000256" key="5">
    <source>
        <dbReference type="ARBA" id="ARBA00023002"/>
    </source>
</evidence>
<dbReference type="PANTHER" id="PTHR42784:SF1">
    <property type="entry name" value="PYRANOSE 2-OXIDASE"/>
    <property type="match status" value="1"/>
</dbReference>
<dbReference type="Pfam" id="PF05199">
    <property type="entry name" value="GMC_oxred_C"/>
    <property type="match status" value="1"/>
</dbReference>
<dbReference type="InterPro" id="IPR036188">
    <property type="entry name" value="FAD/NAD-bd_sf"/>
</dbReference>
<evidence type="ECO:0000256" key="1">
    <source>
        <dbReference type="ARBA" id="ARBA00001974"/>
    </source>
</evidence>
<feature type="domain" description="Glucose-methanol-choline oxidoreductase N-terminal" evidence="6">
    <location>
        <begin position="318"/>
        <end position="384"/>
    </location>
</feature>
<evidence type="ECO:0000256" key="3">
    <source>
        <dbReference type="ARBA" id="ARBA00022630"/>
    </source>
</evidence>
<comment type="similarity">
    <text evidence="2">Belongs to the GMC oxidoreductase family.</text>
</comment>
<reference evidence="8" key="1">
    <citation type="journal article" date="2014" name="Int. J. Syst. Evol. Microbiol.">
        <title>Complete genome sequence of Corynebacterium casei LMG S-19264T (=DSM 44701T), isolated from a smear-ripened cheese.</title>
        <authorList>
            <consortium name="US DOE Joint Genome Institute (JGI-PGF)"/>
            <person name="Walter F."/>
            <person name="Albersmeier A."/>
            <person name="Kalinowski J."/>
            <person name="Ruckert C."/>
        </authorList>
    </citation>
    <scope>NUCLEOTIDE SEQUENCE</scope>
    <source>
        <strain evidence="8">JCM 3035</strain>
    </source>
</reference>
<keyword evidence="9" id="KW-1185">Reference proteome</keyword>